<comment type="caution">
    <text evidence="3">The sequence shown here is derived from an EMBL/GenBank/DDBJ whole genome shotgun (WGS) entry which is preliminary data.</text>
</comment>
<keyword evidence="1" id="KW-0677">Repeat</keyword>
<protein>
    <recommendedName>
        <fullName evidence="2">Clp R domain-containing protein</fullName>
    </recommendedName>
</protein>
<dbReference type="InterPro" id="IPR004176">
    <property type="entry name" value="Clp_R_N"/>
</dbReference>
<dbReference type="Gene3D" id="1.10.1780.10">
    <property type="entry name" value="Clp, N-terminal domain"/>
    <property type="match status" value="1"/>
</dbReference>
<dbReference type="Pfam" id="PF02861">
    <property type="entry name" value="Clp_N"/>
    <property type="match status" value="1"/>
</dbReference>
<reference evidence="3 4" key="1">
    <citation type="submission" date="2020-10" db="EMBL/GenBank/DDBJ databases">
        <title>Ca. Dormibacterota MAGs.</title>
        <authorList>
            <person name="Montgomery K."/>
        </authorList>
    </citation>
    <scope>NUCLEOTIDE SEQUENCE [LARGE SCALE GENOMIC DNA]</scope>
    <source>
        <strain evidence="3">Mitchell_Peninsula_5</strain>
    </source>
</reference>
<name>A0A934KQX6_9BACT</name>
<dbReference type="PROSITE" id="PS51903">
    <property type="entry name" value="CLP_R"/>
    <property type="match status" value="1"/>
</dbReference>
<dbReference type="SUPFAM" id="SSF81923">
    <property type="entry name" value="Double Clp-N motif"/>
    <property type="match status" value="1"/>
</dbReference>
<dbReference type="InterPro" id="IPR036628">
    <property type="entry name" value="Clp_N_dom_sf"/>
</dbReference>
<evidence type="ECO:0000259" key="2">
    <source>
        <dbReference type="PROSITE" id="PS51903"/>
    </source>
</evidence>
<dbReference type="EMBL" id="JAEKNN010000058">
    <property type="protein sequence ID" value="MBJ7610185.1"/>
    <property type="molecule type" value="Genomic_DNA"/>
</dbReference>
<proteinExistence type="predicted"/>
<sequence>MHPFGRFSDGAKEALTLAQEEAERARHTYIGTEHLLLGVVRVGDGRAATVLNGMCVDIDRVRRMIDPLLGRNAPQKREQGIIPTSRVKVVVELSFEEARRRGDGEVGTPSTSCSVG</sequence>
<evidence type="ECO:0000313" key="3">
    <source>
        <dbReference type="EMBL" id="MBJ7610185.1"/>
    </source>
</evidence>
<dbReference type="Proteomes" id="UP000614410">
    <property type="component" value="Unassembled WGS sequence"/>
</dbReference>
<accession>A0A934KQX6</accession>
<evidence type="ECO:0000256" key="1">
    <source>
        <dbReference type="PROSITE-ProRule" id="PRU01251"/>
    </source>
</evidence>
<gene>
    <name evidence="3" type="ORF">JF887_12255</name>
</gene>
<organism evidence="3 4">
    <name type="scientific">Candidatus Amunia macphersoniae</name>
    <dbReference type="NCBI Taxonomy" id="3127014"/>
    <lineage>
        <taxon>Bacteria</taxon>
        <taxon>Bacillati</taxon>
        <taxon>Candidatus Dormiibacterota</taxon>
        <taxon>Candidatus Dormibacteria</taxon>
        <taxon>Candidatus Aeolococcales</taxon>
        <taxon>Candidatus Aeolococcaceae</taxon>
        <taxon>Candidatus Amunia</taxon>
    </lineage>
</organism>
<dbReference type="AlphaFoldDB" id="A0A934KQX6"/>
<evidence type="ECO:0000313" key="4">
    <source>
        <dbReference type="Proteomes" id="UP000614410"/>
    </source>
</evidence>
<feature type="domain" description="Clp R" evidence="2">
    <location>
        <begin position="4"/>
        <end position="116"/>
    </location>
</feature>